<protein>
    <submittedName>
        <fullName evidence="2">Carboxypeptidase regulatory-like domain-containing protein</fullName>
    </submittedName>
</protein>
<dbReference type="Proteomes" id="UP001180481">
    <property type="component" value="Chromosome"/>
</dbReference>
<feature type="signal peptide" evidence="1">
    <location>
        <begin position="1"/>
        <end position="18"/>
    </location>
</feature>
<dbReference type="SUPFAM" id="SSF49464">
    <property type="entry name" value="Carboxypeptidase regulatory domain-like"/>
    <property type="match status" value="1"/>
</dbReference>
<dbReference type="SUPFAM" id="SSF56935">
    <property type="entry name" value="Porins"/>
    <property type="match status" value="1"/>
</dbReference>
<keyword evidence="1" id="KW-0732">Signal</keyword>
<keyword evidence="3" id="KW-1185">Reference proteome</keyword>
<evidence type="ECO:0000313" key="2">
    <source>
        <dbReference type="EMBL" id="WMW77553.1"/>
    </source>
</evidence>
<evidence type="ECO:0000313" key="3">
    <source>
        <dbReference type="Proteomes" id="UP001180481"/>
    </source>
</evidence>
<gene>
    <name evidence="2" type="ORF">RF683_08660</name>
</gene>
<feature type="chain" id="PRO_5046369976" evidence="1">
    <location>
        <begin position="19"/>
        <end position="919"/>
    </location>
</feature>
<dbReference type="Gene3D" id="2.60.40.1120">
    <property type="entry name" value="Carboxypeptidase-like, regulatory domain"/>
    <property type="match status" value="1"/>
</dbReference>
<evidence type="ECO:0000256" key="1">
    <source>
        <dbReference type="SAM" id="SignalP"/>
    </source>
</evidence>
<name>A0ABY9R8I1_9FLAO</name>
<organism evidence="2 3">
    <name type="scientific">Flavobacterium nakdongensis</name>
    <dbReference type="NCBI Taxonomy" id="3073563"/>
    <lineage>
        <taxon>Bacteria</taxon>
        <taxon>Pseudomonadati</taxon>
        <taxon>Bacteroidota</taxon>
        <taxon>Flavobacteriia</taxon>
        <taxon>Flavobacteriales</taxon>
        <taxon>Flavobacteriaceae</taxon>
        <taxon>Flavobacterium</taxon>
    </lineage>
</organism>
<sequence length="919" mass="104401">MKKLILIFAFIFSGVVSAQNIKLEGTVKDASGAVIETANVMAINQTTKAMDAYNITNDKGKFSLNLKPNTEYLIKAGYIGYAPFEKKITTANQNISLEIALKENNEIEAVEIVKEMPVTIKGDTIIYNSDSFTNGTEKKLEDVLKKLPGVEVNKDGEIEVEGKKVQKVMVEGKDFFDGDTKIATKNIPADALDKIQVLRNYNEVSNLKGLENNEENVAINIKLKAGKKNFWFGDVTAGGGFSNKLDRHIFNPKLFFYSPKYSVNVIGNLNNIGELPLTMQDYFKFTGGFKNMTRKSGSTFNVSSNDLGIMGMRNNRAKEIDAKFGAANFSYNPSKAWTISGFGIYSYNKTNLLTENIYNRVDQFNGTPTTVTENKTDKSLQSTDLGLFKISSSYVPSTKVHFDYDALIKTSNQLENQSTVSSLQGDIYTVKKQKPLAINQNLNYYYTLNDKNVFSFEMQNLFQEEDPLYQANLAKLNGQGIPVFSIFQQLNGYNTSQTRNDGNQNRLVKTNKTDTKLDYYYMVTPKSNINVTLGNTYSYQNFNSSIYQILDNGTTNNLTAPENNNQVTYKFNDVFLGLHYKFMTGKFTFNPGFTIHQFNTADTQLNSSHKMSFNRFLPDVYALWQIKKSQTLTYNYSMSNSFTDINKLAQGYVFSNYNSLFSGNRFLENSLSHVHSLRFFKYSMFNFENIFANLTYTKQVNTITNKALLTGVNQVSSSVNMPSNFPNESLSGFGSYGRSFLRYFKADVNAQLSWAKNNNIRILPDNDTDPTNNPAQYQTTKSFTQNYGFSFSTNLKNLPNLEFNYDYTINDFQSQVYYVDNPSITLEYYFLDAFSFTSEYSFYHNRNKAKTVNTEYDFLTASLSYKKKDSKFEYKINATNLLNTTSINDSSFNALGGSTNFSSYYVQPRYLIFSLKYNL</sequence>
<dbReference type="Pfam" id="PF13620">
    <property type="entry name" value="CarboxypepD_reg"/>
    <property type="match status" value="1"/>
</dbReference>
<reference evidence="2" key="1">
    <citation type="submission" date="2023-09" db="EMBL/GenBank/DDBJ databases">
        <title>Flavobacterium sp. 20NA77.7 isolated from freshwater.</title>
        <authorList>
            <person name="Le V."/>
            <person name="Ko S.-R."/>
            <person name="Ahn C.-Y."/>
            <person name="Oh H.-M."/>
        </authorList>
    </citation>
    <scope>NUCLEOTIDE SEQUENCE</scope>
    <source>
        <strain evidence="2">20NA77.7</strain>
    </source>
</reference>
<dbReference type="EMBL" id="CP133721">
    <property type="protein sequence ID" value="WMW77553.1"/>
    <property type="molecule type" value="Genomic_DNA"/>
</dbReference>
<dbReference type="InterPro" id="IPR008969">
    <property type="entry name" value="CarboxyPept-like_regulatory"/>
</dbReference>
<accession>A0ABY9R8I1</accession>
<dbReference type="RefSeq" id="WP_309531902.1">
    <property type="nucleotide sequence ID" value="NZ_CP133721.1"/>
</dbReference>
<proteinExistence type="predicted"/>